<dbReference type="EMBL" id="BMGJ01000004">
    <property type="protein sequence ID" value="GGD60587.1"/>
    <property type="molecule type" value="Genomic_DNA"/>
</dbReference>
<evidence type="ECO:0000259" key="4">
    <source>
        <dbReference type="PROSITE" id="PS51118"/>
    </source>
</evidence>
<feature type="domain" description="HTH hxlR-type" evidence="4">
    <location>
        <begin position="1"/>
        <end position="60"/>
    </location>
</feature>
<keyword evidence="6" id="KW-1185">Reference proteome</keyword>
<evidence type="ECO:0000313" key="6">
    <source>
        <dbReference type="Proteomes" id="UP000614272"/>
    </source>
</evidence>
<evidence type="ECO:0000256" key="1">
    <source>
        <dbReference type="ARBA" id="ARBA00023015"/>
    </source>
</evidence>
<evidence type="ECO:0000256" key="2">
    <source>
        <dbReference type="ARBA" id="ARBA00023125"/>
    </source>
</evidence>
<feature type="domain" description="HTH hxlR-type" evidence="4">
    <location>
        <begin position="131"/>
        <end position="228"/>
    </location>
</feature>
<keyword evidence="3" id="KW-0804">Transcription</keyword>
<keyword evidence="1" id="KW-0805">Transcription regulation</keyword>
<comment type="caution">
    <text evidence="5">The sequence shown here is derived from an EMBL/GenBank/DDBJ whole genome shotgun (WGS) entry which is preliminary data.</text>
</comment>
<organism evidence="5 6">
    <name type="scientific">Lacimicrobium alkaliphilum</name>
    <dbReference type="NCBI Taxonomy" id="1526571"/>
    <lineage>
        <taxon>Bacteria</taxon>
        <taxon>Pseudomonadati</taxon>
        <taxon>Pseudomonadota</taxon>
        <taxon>Gammaproteobacteria</taxon>
        <taxon>Alteromonadales</taxon>
        <taxon>Alteromonadaceae</taxon>
        <taxon>Lacimicrobium</taxon>
    </lineage>
</organism>
<protein>
    <submittedName>
        <fullName evidence="5">Transcriptional regulator</fullName>
    </submittedName>
</protein>
<keyword evidence="2" id="KW-0238">DNA-binding</keyword>
<dbReference type="Pfam" id="PF01638">
    <property type="entry name" value="HxlR"/>
    <property type="match status" value="2"/>
</dbReference>
<proteinExistence type="predicted"/>
<evidence type="ECO:0000313" key="5">
    <source>
        <dbReference type="EMBL" id="GGD60587.1"/>
    </source>
</evidence>
<gene>
    <name evidence="5" type="ORF">GCM10011357_14870</name>
</gene>
<dbReference type="InterPro" id="IPR002577">
    <property type="entry name" value="HTH_HxlR"/>
</dbReference>
<dbReference type="InterPro" id="IPR036388">
    <property type="entry name" value="WH-like_DNA-bd_sf"/>
</dbReference>
<accession>A0ABQ1RB19</accession>
<dbReference type="PANTHER" id="PTHR33204:SF18">
    <property type="entry name" value="TRANSCRIPTIONAL REGULATORY PROTEIN"/>
    <property type="match status" value="1"/>
</dbReference>
<evidence type="ECO:0000256" key="3">
    <source>
        <dbReference type="ARBA" id="ARBA00023163"/>
    </source>
</evidence>
<dbReference type="PANTHER" id="PTHR33204">
    <property type="entry name" value="TRANSCRIPTIONAL REGULATOR, MARR FAMILY"/>
    <property type="match status" value="1"/>
</dbReference>
<dbReference type="Proteomes" id="UP000614272">
    <property type="component" value="Unassembled WGS sequence"/>
</dbReference>
<dbReference type="InterPro" id="IPR036390">
    <property type="entry name" value="WH_DNA-bd_sf"/>
</dbReference>
<name>A0ABQ1RB19_9ALTE</name>
<sequence>MRGTLSNRLEFLMAEGFLHKKQYQNRPPRYEYRLTEKGLSLYPWALMLWQWESEWAPGDNALPTMLVHQGGNAHPLNPQCVCRHCRKPLHFDDVERVKVADVADTSDPKSLPESWGGQRRTRAKVSGDIDTSLAHVVDIIGDRWTTLVLAGSFVGLTRYDDFLNNLGIATNILADRLKILVDMKIFSRREYQVNPSRMEYLLTEKGKSLYPQTMTLRQWVLDVMPPLAHPYKLVHKSCGHDLEIDVVCGVCGKQPQIGKVRFDLD</sequence>
<reference evidence="6" key="1">
    <citation type="journal article" date="2019" name="Int. J. Syst. Evol. Microbiol.">
        <title>The Global Catalogue of Microorganisms (GCM) 10K type strain sequencing project: providing services to taxonomists for standard genome sequencing and annotation.</title>
        <authorList>
            <consortium name="The Broad Institute Genomics Platform"/>
            <consortium name="The Broad Institute Genome Sequencing Center for Infectious Disease"/>
            <person name="Wu L."/>
            <person name="Ma J."/>
        </authorList>
    </citation>
    <scope>NUCLEOTIDE SEQUENCE [LARGE SCALE GENOMIC DNA]</scope>
    <source>
        <strain evidence="6">CGMCC 1.12923</strain>
    </source>
</reference>
<dbReference type="Gene3D" id="1.10.10.10">
    <property type="entry name" value="Winged helix-like DNA-binding domain superfamily/Winged helix DNA-binding domain"/>
    <property type="match status" value="2"/>
</dbReference>
<dbReference type="PROSITE" id="PS51118">
    <property type="entry name" value="HTH_HXLR"/>
    <property type="match status" value="2"/>
</dbReference>
<dbReference type="SUPFAM" id="SSF46785">
    <property type="entry name" value="Winged helix' DNA-binding domain"/>
    <property type="match status" value="2"/>
</dbReference>